<dbReference type="InterPro" id="IPR038492">
    <property type="entry name" value="GBBH-like_N_sf"/>
</dbReference>
<dbReference type="Pfam" id="PF02668">
    <property type="entry name" value="TauD"/>
    <property type="match status" value="1"/>
</dbReference>
<keyword evidence="17" id="KW-1185">Reference proteome</keyword>
<evidence type="ECO:0000256" key="3">
    <source>
        <dbReference type="ARBA" id="ARBA00008654"/>
    </source>
</evidence>
<evidence type="ECO:0000256" key="1">
    <source>
        <dbReference type="ARBA" id="ARBA00001954"/>
    </source>
</evidence>
<keyword evidence="8" id="KW-0408">Iron</keyword>
<comment type="cofactor">
    <cofactor evidence="1">
        <name>Fe(2+)</name>
        <dbReference type="ChEBI" id="CHEBI:29033"/>
    </cofactor>
</comment>
<dbReference type="EMBL" id="QRDW01000016">
    <property type="protein sequence ID" value="RED44161.1"/>
    <property type="molecule type" value="Genomic_DNA"/>
</dbReference>
<gene>
    <name evidence="16" type="ORF">DFP90_1162</name>
</gene>
<feature type="domain" description="TauD/TfdA-like" evidence="14">
    <location>
        <begin position="122"/>
        <end position="355"/>
    </location>
</feature>
<dbReference type="GO" id="GO:0005506">
    <property type="term" value="F:iron ion binding"/>
    <property type="evidence" value="ECO:0007669"/>
    <property type="project" value="InterPro"/>
</dbReference>
<dbReference type="NCBIfam" id="TIGR02410">
    <property type="entry name" value="carnitine_TMLD"/>
    <property type="match status" value="1"/>
</dbReference>
<sequence length="370" mass="42167">MAPMIKSLSAAGRFLEVSWEGMDQPVLYPALWLRDHCHAPHSMNQETNQRSVDTFAIPTDIELETVSLDHDKVTVHWRAEDPASEYPVSFLWKMSDRKTQAETHEKAHWAAADLKGALPEEDWAAVMAEDNNGLKSWMEKIDLHGFALVKGVPATPEATQDVLRRIGYIRETIFGGFWDFTANLAFADTAYSNVEIGPHTDGTYSIDSPGYQAFHCLEFDGTGGESIFVDGFKVAEDLRQSDPEAFETLTQVMVPAQYRGDGAHLMAEHPVIGLDRQGNLKKITYNNYDRAPFRLENDLQDRFYRAIGLFHEMINDRAYQLRFGLRPGTVVLFDNWRVLHAREAYQGHRRLCGAYHNKEDFLSTLRLLRE</sequence>
<dbReference type="InterPro" id="IPR050411">
    <property type="entry name" value="AlphaKG_dependent_hydroxylases"/>
</dbReference>
<evidence type="ECO:0000256" key="2">
    <source>
        <dbReference type="ARBA" id="ARBA00001961"/>
    </source>
</evidence>
<comment type="similarity">
    <text evidence="3">Belongs to the gamma-BBH/TMLD family.</text>
</comment>
<evidence type="ECO:0000256" key="11">
    <source>
        <dbReference type="ARBA" id="ARBA00032283"/>
    </source>
</evidence>
<dbReference type="AlphaFoldDB" id="A0A3D9H4R1"/>
<name>A0A3D9H4R1_9PROT</name>
<proteinExistence type="inferred from homology"/>
<evidence type="ECO:0000256" key="8">
    <source>
        <dbReference type="ARBA" id="ARBA00023004"/>
    </source>
</evidence>
<comment type="function">
    <text evidence="12">Converts trimethyllysine (TML) into hydroxytrimethyllysine (HTML).</text>
</comment>
<dbReference type="InterPro" id="IPR042098">
    <property type="entry name" value="TauD-like_sf"/>
</dbReference>
<reference evidence="16 17" key="1">
    <citation type="submission" date="2018-07" db="EMBL/GenBank/DDBJ databases">
        <title>Genomic Encyclopedia of Type Strains, Phase III (KMG-III): the genomes of soil and plant-associated and newly described type strains.</title>
        <authorList>
            <person name="Whitman W."/>
        </authorList>
    </citation>
    <scope>NUCLEOTIDE SEQUENCE [LARGE SCALE GENOMIC DNA]</scope>
    <source>
        <strain evidence="16 17">CECT 8488</strain>
    </source>
</reference>
<comment type="caution">
    <text evidence="16">The sequence shown here is derived from an EMBL/GenBank/DDBJ whole genome shotgun (WGS) entry which is preliminary data.</text>
</comment>
<comment type="cofactor">
    <cofactor evidence="2">
        <name>L-ascorbate</name>
        <dbReference type="ChEBI" id="CHEBI:38290"/>
    </cofactor>
</comment>
<evidence type="ECO:0000259" key="15">
    <source>
        <dbReference type="Pfam" id="PF06155"/>
    </source>
</evidence>
<evidence type="ECO:0000256" key="6">
    <source>
        <dbReference type="ARBA" id="ARBA00022964"/>
    </source>
</evidence>
<organism evidence="16 17">
    <name type="scientific">Aestuariispira insulae</name>
    <dbReference type="NCBI Taxonomy" id="1461337"/>
    <lineage>
        <taxon>Bacteria</taxon>
        <taxon>Pseudomonadati</taxon>
        <taxon>Pseudomonadota</taxon>
        <taxon>Alphaproteobacteria</taxon>
        <taxon>Rhodospirillales</taxon>
        <taxon>Kiloniellaceae</taxon>
        <taxon>Aestuariispira</taxon>
    </lineage>
</organism>
<dbReference type="Gene3D" id="3.30.2020.30">
    <property type="match status" value="1"/>
</dbReference>
<dbReference type="Pfam" id="PF06155">
    <property type="entry name" value="GBBH-like_N"/>
    <property type="match status" value="1"/>
</dbReference>
<evidence type="ECO:0000313" key="17">
    <source>
        <dbReference type="Proteomes" id="UP000256845"/>
    </source>
</evidence>
<feature type="domain" description="Gamma-butyrobetaine hydroxylase-like N-terminal" evidence="15">
    <location>
        <begin position="8"/>
        <end position="89"/>
    </location>
</feature>
<dbReference type="Proteomes" id="UP000256845">
    <property type="component" value="Unassembled WGS sequence"/>
</dbReference>
<protein>
    <recommendedName>
        <fullName evidence="4">trimethyllysine dioxygenase</fullName>
        <ecNumber evidence="4">1.14.11.8</ecNumber>
    </recommendedName>
    <alternativeName>
        <fullName evidence="10">Epsilon-trimethyllysine 2-oxoglutarate dioxygenase</fullName>
    </alternativeName>
    <alternativeName>
        <fullName evidence="9">TML hydroxylase</fullName>
    </alternativeName>
    <alternativeName>
        <fullName evidence="11">TML-alpha-ketoglutarate dioxygenase</fullName>
    </alternativeName>
</protein>
<dbReference type="InterPro" id="IPR012776">
    <property type="entry name" value="Trimethyllysine_dOase"/>
</dbReference>
<dbReference type="PANTHER" id="PTHR10696">
    <property type="entry name" value="GAMMA-BUTYROBETAINE HYDROXYLASE-RELATED"/>
    <property type="match status" value="1"/>
</dbReference>
<evidence type="ECO:0000256" key="12">
    <source>
        <dbReference type="ARBA" id="ARBA00046008"/>
    </source>
</evidence>
<dbReference type="InterPro" id="IPR010376">
    <property type="entry name" value="GBBH-like_N"/>
</dbReference>
<evidence type="ECO:0000256" key="9">
    <source>
        <dbReference type="ARBA" id="ARBA00030363"/>
    </source>
</evidence>
<dbReference type="RefSeq" id="WP_181905488.1">
    <property type="nucleotide sequence ID" value="NZ_QRDW01000016.1"/>
</dbReference>
<keyword evidence="6 16" id="KW-0223">Dioxygenase</keyword>
<dbReference type="GO" id="GO:0045329">
    <property type="term" value="P:carnitine biosynthetic process"/>
    <property type="evidence" value="ECO:0007669"/>
    <property type="project" value="InterPro"/>
</dbReference>
<evidence type="ECO:0000256" key="13">
    <source>
        <dbReference type="ARBA" id="ARBA00049334"/>
    </source>
</evidence>
<evidence type="ECO:0000256" key="7">
    <source>
        <dbReference type="ARBA" id="ARBA00023002"/>
    </source>
</evidence>
<dbReference type="SUPFAM" id="SSF51197">
    <property type="entry name" value="Clavaminate synthase-like"/>
    <property type="match status" value="1"/>
</dbReference>
<accession>A0A3D9H4R1</accession>
<evidence type="ECO:0000256" key="4">
    <source>
        <dbReference type="ARBA" id="ARBA00012267"/>
    </source>
</evidence>
<evidence type="ECO:0000256" key="5">
    <source>
        <dbReference type="ARBA" id="ARBA00022723"/>
    </source>
</evidence>
<keyword evidence="5" id="KW-0479">Metal-binding</keyword>
<evidence type="ECO:0000313" key="16">
    <source>
        <dbReference type="EMBL" id="RED44161.1"/>
    </source>
</evidence>
<dbReference type="Gene3D" id="3.60.130.10">
    <property type="entry name" value="Clavaminate synthase-like"/>
    <property type="match status" value="1"/>
</dbReference>
<comment type="catalytic activity">
    <reaction evidence="13">
        <text>N(6),N(6),N(6)-trimethyl-L-lysine + 2-oxoglutarate + O2 = (3S)-3-hydroxy-N(6),N(6),N(6)-trimethyl-L-lysine + succinate + CO2</text>
        <dbReference type="Rhea" id="RHEA:14181"/>
        <dbReference type="ChEBI" id="CHEBI:15379"/>
        <dbReference type="ChEBI" id="CHEBI:16526"/>
        <dbReference type="ChEBI" id="CHEBI:16810"/>
        <dbReference type="ChEBI" id="CHEBI:30031"/>
        <dbReference type="ChEBI" id="CHEBI:58100"/>
        <dbReference type="ChEBI" id="CHEBI:141499"/>
        <dbReference type="EC" id="1.14.11.8"/>
    </reaction>
</comment>
<dbReference type="FunFam" id="3.60.130.10:FF:000001">
    <property type="entry name" value="Trimethyllysine dioxygenase, mitochondrial"/>
    <property type="match status" value="1"/>
</dbReference>
<evidence type="ECO:0000256" key="10">
    <source>
        <dbReference type="ARBA" id="ARBA00031778"/>
    </source>
</evidence>
<keyword evidence="7" id="KW-0560">Oxidoreductase</keyword>
<dbReference type="GO" id="GO:0050353">
    <property type="term" value="F:trimethyllysine dioxygenase activity"/>
    <property type="evidence" value="ECO:0007669"/>
    <property type="project" value="UniProtKB-EC"/>
</dbReference>
<dbReference type="CDD" id="cd00250">
    <property type="entry name" value="CAS_like"/>
    <property type="match status" value="1"/>
</dbReference>
<dbReference type="InterPro" id="IPR003819">
    <property type="entry name" value="TauD/TfdA-like"/>
</dbReference>
<dbReference type="PANTHER" id="PTHR10696:SF51">
    <property type="entry name" value="TRIMETHYLLYSINE DIOXYGENASE, MITOCHONDRIAL"/>
    <property type="match status" value="1"/>
</dbReference>
<dbReference type="EC" id="1.14.11.8" evidence="4"/>
<evidence type="ECO:0000259" key="14">
    <source>
        <dbReference type="Pfam" id="PF02668"/>
    </source>
</evidence>